<dbReference type="InterPro" id="IPR007530">
    <property type="entry name" value="Aminoglycoside_adenylylTfrase"/>
</dbReference>
<dbReference type="EMBL" id="MCIA01000010">
    <property type="protein sequence ID" value="RKD32651.1"/>
    <property type="molecule type" value="Genomic_DNA"/>
</dbReference>
<gene>
    <name evidence="1" type="ORF">BET01_17240</name>
</gene>
<dbReference type="AlphaFoldDB" id="A0A419T595"/>
<dbReference type="PIRSF" id="PIRSF000812">
    <property type="entry name" value="AAD"/>
    <property type="match status" value="1"/>
</dbReference>
<sequence>MRNEAEMFDLILNTAREDSRILAVYMNGSRTNKNATKDIFQDYDIVYVVEEVEPFIKDRLWIDRFGERLYMQYPEEHSGLSGDEFQCYGWLIQFADGNRLDLHVESVEHARENIMKDRLCEILLDKNGVLPSMDLSTDQDYWVKRPSQFQFLCACNEFWWCLNNVAKGLWREEMVYAQDMVNYLIRKQLLKVLSWKVGILTDYSVSIGKSGKYMNRWLTQVEWNEYLSTYFSADLEEGWEAVIRMCHLFDQTARYVGDKLGYEYNEAEGKNSLSFLEHVRRLPKDAKEIY</sequence>
<dbReference type="Gene3D" id="3.30.460.10">
    <property type="entry name" value="Beta Polymerase, domain 2"/>
    <property type="match status" value="1"/>
</dbReference>
<evidence type="ECO:0000313" key="1">
    <source>
        <dbReference type="EMBL" id="RKD32651.1"/>
    </source>
</evidence>
<keyword evidence="2" id="KW-1185">Reference proteome</keyword>
<dbReference type="RefSeq" id="WP_120196359.1">
    <property type="nucleotide sequence ID" value="NZ_MCIA01000010.1"/>
</dbReference>
<dbReference type="OrthoDB" id="9776406at2"/>
<dbReference type="SUPFAM" id="SSF81301">
    <property type="entry name" value="Nucleotidyltransferase"/>
    <property type="match status" value="1"/>
</dbReference>
<dbReference type="SUPFAM" id="SSF81631">
    <property type="entry name" value="PAP/OAS1 substrate-binding domain"/>
    <property type="match status" value="1"/>
</dbReference>
<protein>
    <submittedName>
        <fullName evidence="1">Aminoglycoside adenylyltransferase</fullName>
    </submittedName>
</protein>
<name>A0A419T595_9FIRM</name>
<evidence type="ECO:0000313" key="2">
    <source>
        <dbReference type="Proteomes" id="UP000284277"/>
    </source>
</evidence>
<dbReference type="GO" id="GO:0016779">
    <property type="term" value="F:nucleotidyltransferase activity"/>
    <property type="evidence" value="ECO:0007669"/>
    <property type="project" value="UniProtKB-KW"/>
</dbReference>
<keyword evidence="1" id="KW-0808">Transferase</keyword>
<accession>A0A419T595</accession>
<dbReference type="InterPro" id="IPR043519">
    <property type="entry name" value="NT_sf"/>
</dbReference>
<keyword evidence="1" id="KW-0548">Nucleotidyltransferase</keyword>
<comment type="caution">
    <text evidence="1">The sequence shown here is derived from an EMBL/GenBank/DDBJ whole genome shotgun (WGS) entry which is preliminary data.</text>
</comment>
<dbReference type="Gene3D" id="1.20.120.330">
    <property type="entry name" value="Nucleotidyltransferases domain 2"/>
    <property type="match status" value="1"/>
</dbReference>
<proteinExistence type="predicted"/>
<reference evidence="1 2" key="1">
    <citation type="submission" date="2016-08" db="EMBL/GenBank/DDBJ databases">
        <title>A new outlook on sporulation: Clostridium algidixylanolyticum.</title>
        <authorList>
            <person name="Poppleton D.I."/>
            <person name="Gribaldo S."/>
        </authorList>
    </citation>
    <scope>NUCLEOTIDE SEQUENCE [LARGE SCALE GENOMIC DNA]</scope>
    <source>
        <strain evidence="1 2">SPL73</strain>
    </source>
</reference>
<dbReference type="Pfam" id="PF04439">
    <property type="entry name" value="Adenyl_transf"/>
    <property type="match status" value="1"/>
</dbReference>
<dbReference type="Proteomes" id="UP000284277">
    <property type="component" value="Unassembled WGS sequence"/>
</dbReference>
<organism evidence="1 2">
    <name type="scientific">Lacrimispora algidixylanolytica</name>
    <dbReference type="NCBI Taxonomy" id="94868"/>
    <lineage>
        <taxon>Bacteria</taxon>
        <taxon>Bacillati</taxon>
        <taxon>Bacillota</taxon>
        <taxon>Clostridia</taxon>
        <taxon>Lachnospirales</taxon>
        <taxon>Lachnospiraceae</taxon>
        <taxon>Lacrimispora</taxon>
    </lineage>
</organism>